<dbReference type="Proteomes" id="UP000316095">
    <property type="component" value="Unassembled WGS sequence"/>
</dbReference>
<feature type="domain" description="DUF1595" evidence="6">
    <location>
        <begin position="403"/>
        <end position="463"/>
    </location>
</feature>
<comment type="caution">
    <text evidence="7">The sequence shown here is derived from an EMBL/GenBank/DDBJ whole genome shotgun (WGS) entry which is preliminary data.</text>
</comment>
<gene>
    <name evidence="7" type="ORF">Pan54_08010</name>
</gene>
<proteinExistence type="predicted"/>
<dbReference type="Pfam" id="PF07631">
    <property type="entry name" value="PSD4"/>
    <property type="match status" value="1"/>
</dbReference>
<accession>A0A5C5XBD1</accession>
<evidence type="ECO:0000259" key="1">
    <source>
        <dbReference type="Pfam" id="PF07624"/>
    </source>
</evidence>
<evidence type="ECO:0000259" key="3">
    <source>
        <dbReference type="Pfam" id="PF07627"/>
    </source>
</evidence>
<evidence type="ECO:0000313" key="7">
    <source>
        <dbReference type="EMBL" id="TWT60088.1"/>
    </source>
</evidence>
<dbReference type="Pfam" id="PF07626">
    <property type="entry name" value="PSD3"/>
    <property type="match status" value="1"/>
</dbReference>
<dbReference type="InterPro" id="IPR013042">
    <property type="entry name" value="DUF1592"/>
</dbReference>
<dbReference type="InterPro" id="IPR011478">
    <property type="entry name" value="DUF1585"/>
</dbReference>
<dbReference type="Pfam" id="PF07624">
    <property type="entry name" value="PSD2"/>
    <property type="match status" value="1"/>
</dbReference>
<dbReference type="Pfam" id="PF07635">
    <property type="entry name" value="PSCyt1"/>
    <property type="match status" value="1"/>
</dbReference>
<dbReference type="EMBL" id="SJPG01000001">
    <property type="protein sequence ID" value="TWT60088.1"/>
    <property type="molecule type" value="Genomic_DNA"/>
</dbReference>
<feature type="domain" description="DUF1588" evidence="3">
    <location>
        <begin position="614"/>
        <end position="710"/>
    </location>
</feature>
<feature type="domain" description="Cytochrome C Planctomycete-type" evidence="5">
    <location>
        <begin position="53"/>
        <end position="100"/>
    </location>
</feature>
<evidence type="ECO:0000259" key="2">
    <source>
        <dbReference type="Pfam" id="PF07626"/>
    </source>
</evidence>
<name>A0A5C5XBD1_9PLAN</name>
<feature type="domain" description="DUF1587" evidence="2">
    <location>
        <begin position="137"/>
        <end position="200"/>
    </location>
</feature>
<evidence type="ECO:0000259" key="5">
    <source>
        <dbReference type="Pfam" id="PF07635"/>
    </source>
</evidence>
<evidence type="ECO:0008006" key="9">
    <source>
        <dbReference type="Google" id="ProtNLM"/>
    </source>
</evidence>
<reference evidence="7 8" key="1">
    <citation type="submission" date="2019-02" db="EMBL/GenBank/DDBJ databases">
        <title>Deep-cultivation of Planctomycetes and their phenomic and genomic characterization uncovers novel biology.</title>
        <authorList>
            <person name="Wiegand S."/>
            <person name="Jogler M."/>
            <person name="Boedeker C."/>
            <person name="Pinto D."/>
            <person name="Vollmers J."/>
            <person name="Rivas-Marin E."/>
            <person name="Kohn T."/>
            <person name="Peeters S.H."/>
            <person name="Heuer A."/>
            <person name="Rast P."/>
            <person name="Oberbeckmann S."/>
            <person name="Bunk B."/>
            <person name="Jeske O."/>
            <person name="Meyerdierks A."/>
            <person name="Storesund J.E."/>
            <person name="Kallscheuer N."/>
            <person name="Luecker S."/>
            <person name="Lage O.M."/>
            <person name="Pohl T."/>
            <person name="Merkel B.J."/>
            <person name="Hornburger P."/>
            <person name="Mueller R.-W."/>
            <person name="Bruemmer F."/>
            <person name="Labrenz M."/>
            <person name="Spormann A.M."/>
            <person name="Op Den Camp H."/>
            <person name="Overmann J."/>
            <person name="Amann R."/>
            <person name="Jetten M.S.M."/>
            <person name="Mascher T."/>
            <person name="Medema M.H."/>
            <person name="Devos D.P."/>
            <person name="Kaster A.-K."/>
            <person name="Ovreas L."/>
            <person name="Rohde M."/>
            <person name="Galperin M.Y."/>
            <person name="Jogler C."/>
        </authorList>
    </citation>
    <scope>NUCLEOTIDE SEQUENCE [LARGE SCALE GENOMIC DNA]</scope>
    <source>
        <strain evidence="7 8">Pan54</strain>
    </source>
</reference>
<feature type="domain" description="DUF1585" evidence="1">
    <location>
        <begin position="732"/>
        <end position="805"/>
    </location>
</feature>
<protein>
    <recommendedName>
        <fullName evidence="9">Planctomycete cytochrome C</fullName>
    </recommendedName>
</protein>
<evidence type="ECO:0000259" key="6">
    <source>
        <dbReference type="Pfam" id="PF07637"/>
    </source>
</evidence>
<sequence length="808" mass="91183">MLEVTFRTLIASFKADATSICFLTLGVWSSGILNVSAFASEFSPKANFISRHCADCHSPDFAEGGFDASKLQGNLSEKAEYDRWVQIYDRVAAHEMPPADVSELTDNERQQFLLETANWLSTQRTQQFAELGRVRGRRLNNLQLERSLHDLLGVDIPLKVYFPEEQMVDGFTSVADGQTMSHFQLEKHLKVVDLALDEAFQKGLYEDDSWTKTLDANTISRTHPKSRTREPEMLDGLAVTWSSGLVFYGRLPATTAKEDGWYRFIIRGKSLKQPEDSGVWCTVRTGKHVSSSPIQKWVGAFEATPEMREWTFEAWLNRGEMIEIRPGDNTLKKGRFAGGQVGTGEGDPQDVPGIALESIVMEKFHKHYSPAECRQFVIGKLSKSWDNTEKRIVLESKTPADDLQELMEAFATRAFRRPLEPGVLDPYFNIAMDAYKKDGNLLDALRFGYRAILCSPRFVYLQEEPGQLDDYEIASRLSYFLWNTMPDDQLLKLAAQKKLSNKNQLKQQVNRMLNDPRGQDFVRDFADEWLDMRLIDFTEPDRRMFPKFDVVVQQSMVEETLAFLQNLISKNLPVTELIDSDTTYLNSRLARYYDIDQKLSDELVPVKLDPKSNRGGLITQGAILKITANGTTTSPVVRGVWISERILGQPIPPVPAGVPAIEPDVRGATTIREMLEKHKSDPSCASCHVKIDPPGFALENFDPAGQWRDNYGKPKKKTDSTKLIDTSAEFVDGRKFETLEDFKRLVIAQPEKLAANVAAKMITCGTGASVDFADRDEIEEIVSASANQNYGFRTILEEVVTSPLFLTK</sequence>
<evidence type="ECO:0000313" key="8">
    <source>
        <dbReference type="Proteomes" id="UP000316095"/>
    </source>
</evidence>
<dbReference type="OrthoDB" id="175242at2"/>
<dbReference type="InterPro" id="IPR011429">
    <property type="entry name" value="Cyt_c_Planctomycete-type"/>
</dbReference>
<dbReference type="Pfam" id="PF07627">
    <property type="entry name" value="PSCyt3"/>
    <property type="match status" value="1"/>
</dbReference>
<feature type="domain" description="DUF1592" evidence="4">
    <location>
        <begin position="468"/>
        <end position="595"/>
    </location>
</feature>
<dbReference type="RefSeq" id="WP_146502245.1">
    <property type="nucleotide sequence ID" value="NZ_SJPG01000001.1"/>
</dbReference>
<keyword evidence="8" id="KW-1185">Reference proteome</keyword>
<organism evidence="7 8">
    <name type="scientific">Rubinisphaera italica</name>
    <dbReference type="NCBI Taxonomy" id="2527969"/>
    <lineage>
        <taxon>Bacteria</taxon>
        <taxon>Pseudomonadati</taxon>
        <taxon>Planctomycetota</taxon>
        <taxon>Planctomycetia</taxon>
        <taxon>Planctomycetales</taxon>
        <taxon>Planctomycetaceae</taxon>
        <taxon>Rubinisphaera</taxon>
    </lineage>
</organism>
<dbReference type="InterPro" id="IPR013039">
    <property type="entry name" value="DUF1588"/>
</dbReference>
<evidence type="ECO:0000259" key="4">
    <source>
        <dbReference type="Pfam" id="PF07631"/>
    </source>
</evidence>
<dbReference type="InterPro" id="IPR013043">
    <property type="entry name" value="DUF1595"/>
</dbReference>
<dbReference type="AlphaFoldDB" id="A0A5C5XBD1"/>
<dbReference type="Pfam" id="PF07637">
    <property type="entry name" value="PSD5"/>
    <property type="match status" value="1"/>
</dbReference>
<dbReference type="InterPro" id="IPR013036">
    <property type="entry name" value="DUF1587"/>
</dbReference>